<dbReference type="InterPro" id="IPR014729">
    <property type="entry name" value="Rossmann-like_a/b/a_fold"/>
</dbReference>
<gene>
    <name evidence="2" type="ORF">GCM10022232_87800</name>
</gene>
<dbReference type="EMBL" id="BAAAZX010000044">
    <property type="protein sequence ID" value="GAA4028383.1"/>
    <property type="molecule type" value="Genomic_DNA"/>
</dbReference>
<name>A0ABP7TMB4_9ACTN</name>
<dbReference type="Proteomes" id="UP001500456">
    <property type="component" value="Unassembled WGS sequence"/>
</dbReference>
<evidence type="ECO:0000313" key="3">
    <source>
        <dbReference type="Proteomes" id="UP001500456"/>
    </source>
</evidence>
<feature type="region of interest" description="Disordered" evidence="1">
    <location>
        <begin position="142"/>
        <end position="165"/>
    </location>
</feature>
<reference evidence="3" key="1">
    <citation type="journal article" date="2019" name="Int. J. Syst. Evol. Microbiol.">
        <title>The Global Catalogue of Microorganisms (GCM) 10K type strain sequencing project: providing services to taxonomists for standard genome sequencing and annotation.</title>
        <authorList>
            <consortium name="The Broad Institute Genomics Platform"/>
            <consortium name="The Broad Institute Genome Sequencing Center for Infectious Disease"/>
            <person name="Wu L."/>
            <person name="Ma J."/>
        </authorList>
    </citation>
    <scope>NUCLEOTIDE SEQUENCE [LARGE SCALE GENOMIC DNA]</scope>
    <source>
        <strain evidence="3">JCM 16924</strain>
    </source>
</reference>
<evidence type="ECO:0008006" key="4">
    <source>
        <dbReference type="Google" id="ProtNLM"/>
    </source>
</evidence>
<evidence type="ECO:0000313" key="2">
    <source>
        <dbReference type="EMBL" id="GAA4028383.1"/>
    </source>
</evidence>
<dbReference type="Gene3D" id="3.40.50.620">
    <property type="entry name" value="HUPs"/>
    <property type="match status" value="1"/>
</dbReference>
<protein>
    <recommendedName>
        <fullName evidence="4">Phosphoadenosine phosphosulphate reductase domain-containing protein</fullName>
    </recommendedName>
</protein>
<sequence length="165" mass="18666">MWRRTTDNSARVVDEWLPAHQVTTEEVWERTISAGLPYHWCYDSYPGAKDRRGSSRCSCSACTLANHRDLLLTAGRRPRLTELCVLVERVRQVPFNPNITMAELIALSRRRDAPDPGVEVEETEDFERMERDVHAALRKAPTWDSKARTGPGELLHSAAGCDSCS</sequence>
<keyword evidence="3" id="KW-1185">Reference proteome</keyword>
<comment type="caution">
    <text evidence="2">The sequence shown here is derived from an EMBL/GenBank/DDBJ whole genome shotgun (WGS) entry which is preliminary data.</text>
</comment>
<proteinExistence type="predicted"/>
<evidence type="ECO:0000256" key="1">
    <source>
        <dbReference type="SAM" id="MobiDB-lite"/>
    </source>
</evidence>
<accession>A0ABP7TMB4</accession>
<organism evidence="2 3">
    <name type="scientific">Streptomyces plumbiresistens</name>
    <dbReference type="NCBI Taxonomy" id="511811"/>
    <lineage>
        <taxon>Bacteria</taxon>
        <taxon>Bacillati</taxon>
        <taxon>Actinomycetota</taxon>
        <taxon>Actinomycetes</taxon>
        <taxon>Kitasatosporales</taxon>
        <taxon>Streptomycetaceae</taxon>
        <taxon>Streptomyces</taxon>
    </lineage>
</organism>